<dbReference type="PANTHER" id="PTHR24416:SF600">
    <property type="entry name" value="PDGF- AND VEGF-RECEPTOR RELATED, ISOFORM J"/>
    <property type="match status" value="1"/>
</dbReference>
<keyword evidence="2" id="KW-0812">Transmembrane</keyword>
<keyword evidence="6" id="KW-0325">Glycoprotein</keyword>
<dbReference type="InterPro" id="IPR007110">
    <property type="entry name" value="Ig-like_dom"/>
</dbReference>
<evidence type="ECO:0000256" key="1">
    <source>
        <dbReference type="ARBA" id="ARBA00004167"/>
    </source>
</evidence>
<dbReference type="Gene3D" id="2.60.40.10">
    <property type="entry name" value="Immunoglobulins"/>
    <property type="match status" value="1"/>
</dbReference>
<feature type="domain" description="Protein kinase" evidence="10">
    <location>
        <begin position="279"/>
        <end position="627"/>
    </location>
</feature>
<evidence type="ECO:0000256" key="8">
    <source>
        <dbReference type="PROSITE-ProRule" id="PRU10141"/>
    </source>
</evidence>
<dbReference type="InterPro" id="IPR000719">
    <property type="entry name" value="Prot_kinase_dom"/>
</dbReference>
<dbReference type="InterPro" id="IPR003598">
    <property type="entry name" value="Ig_sub2"/>
</dbReference>
<accession>A0ABQ8TXH7</accession>
<dbReference type="Proteomes" id="UP001148838">
    <property type="component" value="Unassembled WGS sequence"/>
</dbReference>
<dbReference type="Gene3D" id="3.30.200.20">
    <property type="entry name" value="Phosphorylase Kinase, domain 1"/>
    <property type="match status" value="1"/>
</dbReference>
<dbReference type="PROSITE" id="PS00107">
    <property type="entry name" value="PROTEIN_KINASE_ATP"/>
    <property type="match status" value="1"/>
</dbReference>
<name>A0ABQ8TXH7_PERAM</name>
<gene>
    <name evidence="12" type="ORF">ANN_02867</name>
</gene>
<evidence type="ECO:0000259" key="10">
    <source>
        <dbReference type="PROSITE" id="PS50011"/>
    </source>
</evidence>
<dbReference type="InterPro" id="IPR013098">
    <property type="entry name" value="Ig_I-set"/>
</dbReference>
<keyword evidence="8" id="KW-0067">ATP-binding</keyword>
<keyword evidence="3" id="KW-1133">Transmembrane helix</keyword>
<dbReference type="SUPFAM" id="SSF48726">
    <property type="entry name" value="Immunoglobulin"/>
    <property type="match status" value="2"/>
</dbReference>
<dbReference type="InterPro" id="IPR036179">
    <property type="entry name" value="Ig-like_dom_sf"/>
</dbReference>
<feature type="region of interest" description="Disordered" evidence="9">
    <location>
        <begin position="735"/>
        <end position="784"/>
    </location>
</feature>
<feature type="compositionally biased region" description="Polar residues" evidence="9">
    <location>
        <begin position="766"/>
        <end position="784"/>
    </location>
</feature>
<evidence type="ECO:0008006" key="14">
    <source>
        <dbReference type="Google" id="ProtNLM"/>
    </source>
</evidence>
<dbReference type="Pfam" id="PF00069">
    <property type="entry name" value="Pkinase"/>
    <property type="match status" value="1"/>
</dbReference>
<dbReference type="EMBL" id="JAJSOF020000001">
    <property type="protein sequence ID" value="KAJ4451405.1"/>
    <property type="molecule type" value="Genomic_DNA"/>
</dbReference>
<keyword evidence="7" id="KW-0393">Immunoglobulin domain</keyword>
<sequence>MKIKDTGNYTCVVNSAGKSANDSRWVKVIGWNETTIKLTSQSKETIYVKNKLAKIVVYIFAPEEPNLIWRGPDDVDLESRGDKYQVTRRSDQIVLNILNLDSSDSGLYYLRGEDNAGGRREIAWLNRTLIVEDLKDSTEPIQILGKPDEEVVVGDNFTLSCASTVYNTSTYPTWYKGDQKIINTDYERPKIIETNLGKNDLEVKLGDSVRMFCKTKGTPKPTVIWYKDGKEIDHNSSAIHFSNRNQNLTIRVVRQGNEGTYKCVASSRKNKVESQAKLTIPGKQLGAGAFGVVMKAEAWGILDHEEKTTVAVKMIRSGADRSYIKALASELKIMIHLGKHLNVVNLLGASTKNLARMELQVIVEYCRYGNLHNYLLRHRDDFVDQLDRTTGELNLALGMDKLARAQSAKSKTNLKHRLLSYTSSLAGGNHSGGSNSDVGAPLSPLSPLSAEMAPIGSDMTVVSSPTGEPDECLLSSSSDQPEWRVKYRGDYKGSGPVCSQDLFCWSFQVARGMEYLASRKGPLPVKWMALESIRDRIFSTQSDVWSYGIVLWELFSLAQTPYPVHIFISNLYVLISYYYASSYQVMLQCWDASPGNRPSFTELVEQLGAMLDDNMRRHYEEMNNPYIDMNERNSHSDYLSMMSAPNYSNMVAPAGSRHDYVNSFKLTEMFVYIFCFSPGSQRKNGSQEVRPLSSDSSVFYFPGDGNTPGYLNMGGKDGIFSPGHVDDCPFDFSPNKMKEKMQGTKPSIEKFSPRPDNYVNMGESAKTPTSFENPSYVMSHSQKT</sequence>
<evidence type="ECO:0000256" key="6">
    <source>
        <dbReference type="ARBA" id="ARBA00023180"/>
    </source>
</evidence>
<dbReference type="InterPro" id="IPR017441">
    <property type="entry name" value="Protein_kinase_ATP_BS"/>
</dbReference>
<keyword evidence="5" id="KW-1015">Disulfide bond</keyword>
<comment type="subcellular location">
    <subcellularLocation>
        <location evidence="1">Membrane</location>
        <topology evidence="1">Single-pass membrane protein</topology>
    </subcellularLocation>
</comment>
<evidence type="ECO:0000256" key="7">
    <source>
        <dbReference type="ARBA" id="ARBA00023319"/>
    </source>
</evidence>
<dbReference type="SUPFAM" id="SSF56112">
    <property type="entry name" value="Protein kinase-like (PK-like)"/>
    <property type="match status" value="1"/>
</dbReference>
<feature type="compositionally biased region" description="Basic and acidic residues" evidence="9">
    <location>
        <begin position="736"/>
        <end position="753"/>
    </location>
</feature>
<evidence type="ECO:0000256" key="3">
    <source>
        <dbReference type="ARBA" id="ARBA00022989"/>
    </source>
</evidence>
<feature type="domain" description="Ig-like" evidence="11">
    <location>
        <begin position="189"/>
        <end position="279"/>
    </location>
</feature>
<dbReference type="InterPro" id="IPR013783">
    <property type="entry name" value="Ig-like_fold"/>
</dbReference>
<evidence type="ECO:0000256" key="5">
    <source>
        <dbReference type="ARBA" id="ARBA00023157"/>
    </source>
</evidence>
<protein>
    <recommendedName>
        <fullName evidence="14">Receptor protein-tyrosine kinase</fullName>
    </recommendedName>
</protein>
<dbReference type="PIRSF" id="PIRSF000615">
    <property type="entry name" value="TyrPK_CSF1-R"/>
    <property type="match status" value="1"/>
</dbReference>
<keyword evidence="8" id="KW-0547">Nucleotide-binding</keyword>
<evidence type="ECO:0000313" key="13">
    <source>
        <dbReference type="Proteomes" id="UP001148838"/>
    </source>
</evidence>
<reference evidence="12 13" key="1">
    <citation type="journal article" date="2022" name="Allergy">
        <title>Genome assembly and annotation of Periplaneta americana reveal a comprehensive cockroach allergen profile.</title>
        <authorList>
            <person name="Wang L."/>
            <person name="Xiong Q."/>
            <person name="Saelim N."/>
            <person name="Wang L."/>
            <person name="Nong W."/>
            <person name="Wan A.T."/>
            <person name="Shi M."/>
            <person name="Liu X."/>
            <person name="Cao Q."/>
            <person name="Hui J.H.L."/>
            <person name="Sookrung N."/>
            <person name="Leung T.F."/>
            <person name="Tungtrongchitr A."/>
            <person name="Tsui S.K.W."/>
        </authorList>
    </citation>
    <scope>NUCLEOTIDE SEQUENCE [LARGE SCALE GENOMIC DNA]</scope>
    <source>
        <strain evidence="12">PWHHKU_190912</strain>
    </source>
</reference>
<dbReference type="Pfam" id="PF07714">
    <property type="entry name" value="PK_Tyr_Ser-Thr"/>
    <property type="match status" value="1"/>
</dbReference>
<evidence type="ECO:0000259" key="11">
    <source>
        <dbReference type="PROSITE" id="PS50835"/>
    </source>
</evidence>
<dbReference type="InterPro" id="IPR011009">
    <property type="entry name" value="Kinase-like_dom_sf"/>
</dbReference>
<dbReference type="PANTHER" id="PTHR24416">
    <property type="entry name" value="TYROSINE-PROTEIN KINASE RECEPTOR"/>
    <property type="match status" value="1"/>
</dbReference>
<proteinExistence type="predicted"/>
<comment type="caution">
    <text evidence="12">The sequence shown here is derived from an EMBL/GenBank/DDBJ whole genome shotgun (WGS) entry which is preliminary data.</text>
</comment>
<dbReference type="SMART" id="SM00409">
    <property type="entry name" value="IG"/>
    <property type="match status" value="2"/>
</dbReference>
<organism evidence="12 13">
    <name type="scientific">Periplaneta americana</name>
    <name type="common">American cockroach</name>
    <name type="synonym">Blatta americana</name>
    <dbReference type="NCBI Taxonomy" id="6978"/>
    <lineage>
        <taxon>Eukaryota</taxon>
        <taxon>Metazoa</taxon>
        <taxon>Ecdysozoa</taxon>
        <taxon>Arthropoda</taxon>
        <taxon>Hexapoda</taxon>
        <taxon>Insecta</taxon>
        <taxon>Pterygota</taxon>
        <taxon>Neoptera</taxon>
        <taxon>Polyneoptera</taxon>
        <taxon>Dictyoptera</taxon>
        <taxon>Blattodea</taxon>
        <taxon>Blattoidea</taxon>
        <taxon>Blattidae</taxon>
        <taxon>Blattinae</taxon>
        <taxon>Periplaneta</taxon>
    </lineage>
</organism>
<evidence type="ECO:0000313" key="12">
    <source>
        <dbReference type="EMBL" id="KAJ4451405.1"/>
    </source>
</evidence>
<keyword evidence="4" id="KW-0472">Membrane</keyword>
<evidence type="ECO:0000256" key="4">
    <source>
        <dbReference type="ARBA" id="ARBA00023136"/>
    </source>
</evidence>
<dbReference type="Pfam" id="PF07679">
    <property type="entry name" value="I-set"/>
    <property type="match status" value="1"/>
</dbReference>
<keyword evidence="13" id="KW-1185">Reference proteome</keyword>
<dbReference type="InterPro" id="IPR001245">
    <property type="entry name" value="Ser-Thr/Tyr_kinase_cat_dom"/>
</dbReference>
<dbReference type="PROSITE" id="PS50835">
    <property type="entry name" value="IG_LIKE"/>
    <property type="match status" value="1"/>
</dbReference>
<dbReference type="Gene3D" id="1.10.510.10">
    <property type="entry name" value="Transferase(Phosphotransferase) domain 1"/>
    <property type="match status" value="1"/>
</dbReference>
<dbReference type="InterPro" id="IPR003599">
    <property type="entry name" value="Ig_sub"/>
</dbReference>
<evidence type="ECO:0000256" key="9">
    <source>
        <dbReference type="SAM" id="MobiDB-lite"/>
    </source>
</evidence>
<dbReference type="PROSITE" id="PS50011">
    <property type="entry name" value="PROTEIN_KINASE_DOM"/>
    <property type="match status" value="1"/>
</dbReference>
<dbReference type="InterPro" id="IPR050122">
    <property type="entry name" value="RTK"/>
</dbReference>
<dbReference type="SMART" id="SM00408">
    <property type="entry name" value="IGc2"/>
    <property type="match status" value="1"/>
</dbReference>
<evidence type="ECO:0000256" key="2">
    <source>
        <dbReference type="ARBA" id="ARBA00022692"/>
    </source>
</evidence>
<feature type="binding site" evidence="8">
    <location>
        <position position="313"/>
    </location>
    <ligand>
        <name>ATP</name>
        <dbReference type="ChEBI" id="CHEBI:30616"/>
    </ligand>
</feature>